<name>A0A7W3SV34_9BACL</name>
<protein>
    <submittedName>
        <fullName evidence="1">Uncharacterized protein</fullName>
    </submittedName>
</protein>
<sequence>MMNSFEIYKAVRTWEDMRVLEIDLLKRGKDKDQTKLLKCREVMERMSELLANESTDVEYIVTNTFPNLKKTALLSS</sequence>
<comment type="caution">
    <text evidence="1">The sequence shown here is derived from an EMBL/GenBank/DDBJ whole genome shotgun (WGS) entry which is preliminary data.</text>
</comment>
<organism evidence="1 2">
    <name type="scientific">Fontibacillus solani</name>
    <dbReference type="NCBI Taxonomy" id="1572857"/>
    <lineage>
        <taxon>Bacteria</taxon>
        <taxon>Bacillati</taxon>
        <taxon>Bacillota</taxon>
        <taxon>Bacilli</taxon>
        <taxon>Bacillales</taxon>
        <taxon>Paenibacillaceae</taxon>
        <taxon>Fontibacillus</taxon>
    </lineage>
</organism>
<accession>A0A7W3SV34</accession>
<dbReference type="Proteomes" id="UP000567067">
    <property type="component" value="Unassembled WGS sequence"/>
</dbReference>
<evidence type="ECO:0000313" key="1">
    <source>
        <dbReference type="EMBL" id="MBA9086669.1"/>
    </source>
</evidence>
<dbReference type="EMBL" id="JACJIP010000020">
    <property type="protein sequence ID" value="MBA9086669.1"/>
    <property type="molecule type" value="Genomic_DNA"/>
</dbReference>
<gene>
    <name evidence="1" type="ORF">FHR92_003149</name>
</gene>
<evidence type="ECO:0000313" key="2">
    <source>
        <dbReference type="Proteomes" id="UP000567067"/>
    </source>
</evidence>
<dbReference type="RefSeq" id="WP_182536975.1">
    <property type="nucleotide sequence ID" value="NZ_JACJIP010000020.1"/>
</dbReference>
<proteinExistence type="predicted"/>
<keyword evidence="2" id="KW-1185">Reference proteome</keyword>
<reference evidence="1 2" key="1">
    <citation type="submission" date="2020-08" db="EMBL/GenBank/DDBJ databases">
        <title>Genomic Encyclopedia of Type Strains, Phase III (KMG-III): the genomes of soil and plant-associated and newly described type strains.</title>
        <authorList>
            <person name="Whitman W."/>
        </authorList>
    </citation>
    <scope>NUCLEOTIDE SEQUENCE [LARGE SCALE GENOMIC DNA]</scope>
    <source>
        <strain evidence="1 2">CECT 8693</strain>
    </source>
</reference>
<dbReference type="AlphaFoldDB" id="A0A7W3SV34"/>